<evidence type="ECO:0000313" key="2">
    <source>
        <dbReference type="EMBL" id="OEG75122.1"/>
    </source>
</evidence>
<dbReference type="Proteomes" id="UP000095230">
    <property type="component" value="Unassembled WGS sequence"/>
</dbReference>
<proteinExistence type="predicted"/>
<dbReference type="EMBL" id="BPEU01000005">
    <property type="protein sequence ID" value="GIU37523.1"/>
    <property type="molecule type" value="Genomic_DNA"/>
</dbReference>
<organism evidence="2 3">
    <name type="scientific">Shewanella colwelliana</name>
    <name type="common">Alteromonas colwelliana</name>
    <dbReference type="NCBI Taxonomy" id="23"/>
    <lineage>
        <taxon>Bacteria</taxon>
        <taxon>Pseudomonadati</taxon>
        <taxon>Pseudomonadota</taxon>
        <taxon>Gammaproteobacteria</taxon>
        <taxon>Alteromonadales</taxon>
        <taxon>Shewanellaceae</taxon>
        <taxon>Shewanella</taxon>
    </lineage>
</organism>
<dbReference type="OrthoDB" id="5959530at2"/>
<dbReference type="Proteomes" id="UP000773469">
    <property type="component" value="Unassembled WGS sequence"/>
</dbReference>
<evidence type="ECO:0000313" key="3">
    <source>
        <dbReference type="Proteomes" id="UP000095230"/>
    </source>
</evidence>
<gene>
    <name evidence="2" type="ORF">BEL05_02365</name>
    <name evidence="1" type="ORF">TUM3794_08380</name>
</gene>
<dbReference type="RefSeq" id="WP_028765364.1">
    <property type="nucleotide sequence ID" value="NZ_BPEU01000005.1"/>
</dbReference>
<evidence type="ECO:0000313" key="4">
    <source>
        <dbReference type="Proteomes" id="UP000773469"/>
    </source>
</evidence>
<dbReference type="InterPro" id="IPR021732">
    <property type="entry name" value="DUF3301"/>
</dbReference>
<accession>A0A1E5IX19</accession>
<reference evidence="2 3" key="1">
    <citation type="submission" date="2016-07" db="EMBL/GenBank/DDBJ databases">
        <title>Whole-genome of two Shewanella species isolated from a digestive organ of sea cucumber Apostichopus japonicus Selenka 1867.</title>
        <authorList>
            <person name="Hong H.-H."/>
            <person name="Choi H."/>
            <person name="Cheon S."/>
            <person name="Oh J.-S."/>
            <person name="Lee H.-G."/>
            <person name="Park C."/>
        </authorList>
    </citation>
    <scope>NUCLEOTIDE SEQUENCE [LARGE SCALE GENOMIC DNA]</scope>
    <source>
        <strain evidence="2 3">CSB03KR</strain>
    </source>
</reference>
<comment type="caution">
    <text evidence="2">The sequence shown here is derived from an EMBL/GenBank/DDBJ whole genome shotgun (WGS) entry which is preliminary data.</text>
</comment>
<protein>
    <recommendedName>
        <fullName evidence="5">DUF3301 domain-containing protein</fullName>
    </recommendedName>
</protein>
<dbReference type="AlphaFoldDB" id="A0A1E5IX19"/>
<dbReference type="STRING" id="23.BEL05_02365"/>
<evidence type="ECO:0008006" key="5">
    <source>
        <dbReference type="Google" id="ProtNLM"/>
    </source>
</evidence>
<evidence type="ECO:0000313" key="1">
    <source>
        <dbReference type="EMBL" id="GIU37523.1"/>
    </source>
</evidence>
<dbReference type="Pfam" id="PF11743">
    <property type="entry name" value="DUF3301"/>
    <property type="match status" value="1"/>
</dbReference>
<dbReference type="EMBL" id="MCBT01000011">
    <property type="protein sequence ID" value="OEG75122.1"/>
    <property type="molecule type" value="Genomic_DNA"/>
</dbReference>
<sequence>MMTDFLLIAALVVIAAFFWQLRQMAELSRVFANRECKKQRVQLLAIAMESARPSIGGTSGLTWKAKYLLEFSTDGINQYQAHIWMHGKTVHKMQWPIFPEPEWLDAPEARGTVGGSCGSRSGGGCKSGGCK</sequence>
<name>A0A1E5IX19_SHECO</name>
<reference evidence="1 4" key="2">
    <citation type="submission" date="2021-05" db="EMBL/GenBank/DDBJ databases">
        <title>Molecular characterization for Shewanella algae harboring chromosomal blaOXA-55-like strains isolated from clinical and environment sample.</title>
        <authorList>
            <person name="Ohama Y."/>
            <person name="Aoki K."/>
            <person name="Harada S."/>
            <person name="Moriya K."/>
            <person name="Ishii Y."/>
            <person name="Tateda K."/>
        </authorList>
    </citation>
    <scope>NUCLEOTIDE SEQUENCE [LARGE SCALE GENOMIC DNA]</scope>
    <source>
        <strain evidence="1 4">MBTL60-118</strain>
    </source>
</reference>
<keyword evidence="4" id="KW-1185">Reference proteome</keyword>